<comment type="similarity">
    <text evidence="2">Belongs to the mitochondrion-specific ribosomal protein mS29 family.</text>
</comment>
<dbReference type="GeneTree" id="ENSGT00390000015248"/>
<accession>A0A8P4GBG2</accession>
<proteinExistence type="inferred from homology"/>
<evidence type="ECO:0000256" key="5">
    <source>
        <dbReference type="ARBA" id="ARBA00023128"/>
    </source>
</evidence>
<dbReference type="PANTHER" id="PTHR12810:SF0">
    <property type="entry name" value="SMALL RIBOSOMAL SUBUNIT PROTEIN MS29"/>
    <property type="match status" value="1"/>
</dbReference>
<evidence type="ECO:0000256" key="7">
    <source>
        <dbReference type="ARBA" id="ARBA00035140"/>
    </source>
</evidence>
<keyword evidence="4" id="KW-0689">Ribosomal protein</keyword>
<comment type="subcellular location">
    <subcellularLocation>
        <location evidence="1">Mitochondrion</location>
    </subcellularLocation>
</comment>
<evidence type="ECO:0000256" key="2">
    <source>
        <dbReference type="ARBA" id="ARBA00009863"/>
    </source>
</evidence>
<evidence type="ECO:0000256" key="3">
    <source>
        <dbReference type="ARBA" id="ARBA00022946"/>
    </source>
</evidence>
<dbReference type="Pfam" id="PF10236">
    <property type="entry name" value="DAP3"/>
    <property type="match status" value="1"/>
</dbReference>
<dbReference type="InterPro" id="IPR008092">
    <property type="entry name" value="Ribosomal_mS29_met"/>
</dbReference>
<keyword evidence="5" id="KW-0496">Mitochondrion</keyword>
<dbReference type="InterPro" id="IPR019368">
    <property type="entry name" value="Ribosomal_mS29"/>
</dbReference>
<dbReference type="Proteomes" id="UP000694389">
    <property type="component" value="Unassembled WGS sequence"/>
</dbReference>
<name>A0A8P4GBG2_DICLA</name>
<dbReference type="AlphaFoldDB" id="A0A8P4GBG2"/>
<keyword evidence="6" id="KW-0687">Ribonucleoprotein</keyword>
<dbReference type="Ensembl" id="ENSDLAT00005067410.1">
    <property type="protein sequence ID" value="ENSDLAP00005070172.1"/>
    <property type="gene ID" value="ENSDLAG00005011245.2"/>
</dbReference>
<dbReference type="GO" id="GO:0005763">
    <property type="term" value="C:mitochondrial small ribosomal subunit"/>
    <property type="evidence" value="ECO:0007669"/>
    <property type="project" value="TreeGrafter"/>
</dbReference>
<evidence type="ECO:0000313" key="9">
    <source>
        <dbReference type="Proteomes" id="UP000694389"/>
    </source>
</evidence>
<gene>
    <name evidence="8" type="primary">dap3</name>
</gene>
<evidence type="ECO:0000256" key="4">
    <source>
        <dbReference type="ARBA" id="ARBA00022980"/>
    </source>
</evidence>
<sequence length="415" mass="47392">MCGNAMRGHFHVARGGDKTIMALHRVSFRLRQTVTHVRSLHTSGGSQQQEAVAAESEPEPLSIFRTQENDPACQSEKHFGQYYTLPSAHVRTVFPHGLPMRYKQQVKTFNEACMMVRPPALEVISSLKKTDNSKPAVRYLFYGLKGSGKTMTLCHTIHFCYTQGWLVLHVPDAHLWVKNCKELLPSSFNSSRYDQPLQATEWLRNFRITNEPFLSKIKTKQRYVWTKRESTEEGSTLGELVDQGITRVKTSSDVVGAVMKELRLQSGQPESDFRLAVAVDGVNALWGRSTIRKMNNTAVDPEELTLVYNLRKLMKNDWTGGAIITTLAQTGAVYTSKYSYLPKELLGEKGFDSMDPFIPVSVPNYSEKEFESCYLYYMDRHWLQYPHSRTEDGKKELIFLSNRNPSMLERICGFH</sequence>
<dbReference type="GO" id="GO:0006915">
    <property type="term" value="P:apoptotic process"/>
    <property type="evidence" value="ECO:0007669"/>
    <property type="project" value="InterPro"/>
</dbReference>
<reference evidence="8" key="2">
    <citation type="submission" date="2025-09" db="UniProtKB">
        <authorList>
            <consortium name="Ensembl"/>
        </authorList>
    </citation>
    <scope>IDENTIFICATION</scope>
</reference>
<dbReference type="GO" id="GO:0003735">
    <property type="term" value="F:structural constituent of ribosome"/>
    <property type="evidence" value="ECO:0007669"/>
    <property type="project" value="TreeGrafter"/>
</dbReference>
<evidence type="ECO:0000256" key="6">
    <source>
        <dbReference type="ARBA" id="ARBA00023274"/>
    </source>
</evidence>
<keyword evidence="9" id="KW-1185">Reference proteome</keyword>
<dbReference type="PRINTS" id="PR01716">
    <property type="entry name" value="DEATHASSOCP3"/>
</dbReference>
<evidence type="ECO:0000256" key="1">
    <source>
        <dbReference type="ARBA" id="ARBA00004173"/>
    </source>
</evidence>
<dbReference type="PANTHER" id="PTHR12810">
    <property type="entry name" value="MITOCHONDRIAL 28S RIBOSOMAL PROTEIN S29"/>
    <property type="match status" value="1"/>
</dbReference>
<keyword evidence="3" id="KW-0809">Transit peptide</keyword>
<organism evidence="8 9">
    <name type="scientific">Dicentrarchus labrax</name>
    <name type="common">European seabass</name>
    <name type="synonym">Morone labrax</name>
    <dbReference type="NCBI Taxonomy" id="13489"/>
    <lineage>
        <taxon>Eukaryota</taxon>
        <taxon>Metazoa</taxon>
        <taxon>Chordata</taxon>
        <taxon>Craniata</taxon>
        <taxon>Vertebrata</taxon>
        <taxon>Euteleostomi</taxon>
        <taxon>Actinopterygii</taxon>
        <taxon>Neopterygii</taxon>
        <taxon>Teleostei</taxon>
        <taxon>Neoteleostei</taxon>
        <taxon>Acanthomorphata</taxon>
        <taxon>Eupercaria</taxon>
        <taxon>Moronidae</taxon>
        <taxon>Dicentrarchus</taxon>
    </lineage>
</organism>
<protein>
    <recommendedName>
        <fullName evidence="7">Small ribosomal subunit protein mS29</fullName>
    </recommendedName>
</protein>
<reference evidence="8" key="1">
    <citation type="submission" date="2025-08" db="UniProtKB">
        <authorList>
            <consortium name="Ensembl"/>
        </authorList>
    </citation>
    <scope>IDENTIFICATION</scope>
</reference>
<evidence type="ECO:0000313" key="8">
    <source>
        <dbReference type="Ensembl" id="ENSDLAP00005070172.1"/>
    </source>
</evidence>